<evidence type="ECO:0000256" key="5">
    <source>
        <dbReference type="ARBA" id="ARBA00022475"/>
    </source>
</evidence>
<dbReference type="STRING" id="36849.OXPF_42230"/>
<dbReference type="RefSeq" id="WP_054877146.1">
    <property type="nucleotide sequence ID" value="NZ_LKET01000068.1"/>
</dbReference>
<evidence type="ECO:0000256" key="2">
    <source>
        <dbReference type="ARBA" id="ARBA00008417"/>
    </source>
</evidence>
<evidence type="ECO:0000313" key="12">
    <source>
        <dbReference type="Proteomes" id="UP000050326"/>
    </source>
</evidence>
<feature type="transmembrane region" description="Helical" evidence="10">
    <location>
        <begin position="356"/>
        <end position="377"/>
    </location>
</feature>
<keyword evidence="6 10" id="KW-0812">Transmembrane</keyword>
<dbReference type="InterPro" id="IPR048279">
    <property type="entry name" value="MdtK-like"/>
</dbReference>
<keyword evidence="4" id="KW-0813">Transport</keyword>
<dbReference type="InterPro" id="IPR045070">
    <property type="entry name" value="MATE_MepA-like"/>
</dbReference>
<feature type="transmembrane region" description="Helical" evidence="10">
    <location>
        <begin position="196"/>
        <end position="216"/>
    </location>
</feature>
<feature type="transmembrane region" description="Helical" evidence="10">
    <location>
        <begin position="236"/>
        <end position="252"/>
    </location>
</feature>
<dbReference type="PANTHER" id="PTHR43823:SF3">
    <property type="entry name" value="MULTIDRUG EXPORT PROTEIN MEPA"/>
    <property type="match status" value="1"/>
</dbReference>
<dbReference type="PIRSF" id="PIRSF006603">
    <property type="entry name" value="DinF"/>
    <property type="match status" value="1"/>
</dbReference>
<evidence type="ECO:0000256" key="10">
    <source>
        <dbReference type="SAM" id="Phobius"/>
    </source>
</evidence>
<dbReference type="GO" id="GO:0015297">
    <property type="term" value="F:antiporter activity"/>
    <property type="evidence" value="ECO:0007669"/>
    <property type="project" value="InterPro"/>
</dbReference>
<evidence type="ECO:0000256" key="3">
    <source>
        <dbReference type="ARBA" id="ARBA00022106"/>
    </source>
</evidence>
<feature type="transmembrane region" description="Helical" evidence="10">
    <location>
        <begin position="316"/>
        <end position="336"/>
    </location>
</feature>
<keyword evidence="5" id="KW-1003">Cell membrane</keyword>
<evidence type="ECO:0000256" key="1">
    <source>
        <dbReference type="ARBA" id="ARBA00004651"/>
    </source>
</evidence>
<feature type="transmembrane region" description="Helical" evidence="10">
    <location>
        <begin position="167"/>
        <end position="190"/>
    </location>
</feature>
<reference evidence="11 12" key="1">
    <citation type="submission" date="2015-09" db="EMBL/GenBank/DDBJ databases">
        <title>Genome sequence of Oxobacter pfennigii DSM 3222.</title>
        <authorList>
            <person name="Poehlein A."/>
            <person name="Bengelsdorf F.R."/>
            <person name="Schiel-Bengelsdorf B."/>
            <person name="Duerre P."/>
            <person name="Daniel R."/>
        </authorList>
    </citation>
    <scope>NUCLEOTIDE SEQUENCE [LARGE SCALE GENOMIC DNA]</scope>
    <source>
        <strain evidence="11 12">DSM 3222</strain>
    </source>
</reference>
<comment type="caution">
    <text evidence="11">The sequence shown here is derived from an EMBL/GenBank/DDBJ whole genome shotgun (WGS) entry which is preliminary data.</text>
</comment>
<protein>
    <recommendedName>
        <fullName evidence="3">Multidrug export protein MepA</fullName>
    </recommendedName>
</protein>
<keyword evidence="7 10" id="KW-1133">Transmembrane helix</keyword>
<dbReference type="GO" id="GO:0046677">
    <property type="term" value="P:response to antibiotic"/>
    <property type="evidence" value="ECO:0007669"/>
    <property type="project" value="UniProtKB-KW"/>
</dbReference>
<feature type="transmembrane region" description="Helical" evidence="10">
    <location>
        <begin position="138"/>
        <end position="155"/>
    </location>
</feature>
<organism evidence="11 12">
    <name type="scientific">Oxobacter pfennigii</name>
    <dbReference type="NCBI Taxonomy" id="36849"/>
    <lineage>
        <taxon>Bacteria</taxon>
        <taxon>Bacillati</taxon>
        <taxon>Bacillota</taxon>
        <taxon>Clostridia</taxon>
        <taxon>Eubacteriales</taxon>
        <taxon>Clostridiaceae</taxon>
        <taxon>Oxobacter</taxon>
    </lineage>
</organism>
<evidence type="ECO:0000256" key="4">
    <source>
        <dbReference type="ARBA" id="ARBA00022448"/>
    </source>
</evidence>
<dbReference type="Pfam" id="PF01554">
    <property type="entry name" value="MatE"/>
    <property type="match status" value="2"/>
</dbReference>
<feature type="transmembrane region" description="Helical" evidence="10">
    <location>
        <begin position="12"/>
        <end position="33"/>
    </location>
</feature>
<dbReference type="PANTHER" id="PTHR43823">
    <property type="entry name" value="SPORULATION PROTEIN YKVU"/>
    <property type="match status" value="1"/>
</dbReference>
<name>A0A0P8Y7I6_9CLOT</name>
<comment type="subcellular location">
    <subcellularLocation>
        <location evidence="1">Cell membrane</location>
        <topology evidence="1">Multi-pass membrane protein</topology>
    </subcellularLocation>
</comment>
<evidence type="ECO:0000256" key="9">
    <source>
        <dbReference type="ARBA" id="ARBA00023251"/>
    </source>
</evidence>
<feature type="transmembrane region" description="Helical" evidence="10">
    <location>
        <begin position="53"/>
        <end position="82"/>
    </location>
</feature>
<dbReference type="AlphaFoldDB" id="A0A0P8Y7I6"/>
<keyword evidence="8 10" id="KW-0472">Membrane</keyword>
<feature type="transmembrane region" description="Helical" evidence="10">
    <location>
        <begin position="272"/>
        <end position="295"/>
    </location>
</feature>
<gene>
    <name evidence="11" type="primary">mepA_5</name>
    <name evidence="11" type="ORF">OXPF_42230</name>
</gene>
<comment type="similarity">
    <text evidence="2">Belongs to the multi antimicrobial extrusion (MATE) (TC 2.A.66.1) family. MepA subfamily.</text>
</comment>
<dbReference type="InterPro" id="IPR002528">
    <property type="entry name" value="MATE_fam"/>
</dbReference>
<dbReference type="CDD" id="cd13143">
    <property type="entry name" value="MATE_MepA_like"/>
    <property type="match status" value="1"/>
</dbReference>
<dbReference type="PATRIC" id="fig|36849.3.peg.4461"/>
<proteinExistence type="inferred from homology"/>
<sequence>MQYENPLGKEKISKLLLQFSVPGIVGMTVNALYNVVDRIFIGNSSSLGSNGLAGITIGFPITILFMSMGLLFGTGGATLFSISLGRKEDEKAEVALANSFVLLLASGLTFLIIGEIFLKPILILFGASEAVLPYSMEYMRIIFFGTVFQIASLGMNNFIRADGSPKIAMMTMFMGAGLNTILDPLFIYVFDMGMAGAALATILAQATSFIWVVSYFTGKRSKVKLKLKHMIPRLDIASQIVSLGIPGFSMQISNSFLNMILNKSLLAYGGDVAVSGMGIINSLQTILVMPIGGIRQGVQPIVSFNFGAKKYDRVKTAIKMGITAASSIVIISYTISRIFPEFLISLFNREPELLKFGVYALGAWFLCLPVTGFQMISSSYFQAIGKSKTATFLTLTRQVIFLIPAIIIFSKLWGLNGILYAAPFADFTAALVTGVCFYRSIRKLGTEDKGEVTEVLMMENE</sequence>
<evidence type="ECO:0000256" key="6">
    <source>
        <dbReference type="ARBA" id="ARBA00022692"/>
    </source>
</evidence>
<keyword evidence="9" id="KW-0046">Antibiotic resistance</keyword>
<evidence type="ECO:0000256" key="7">
    <source>
        <dbReference type="ARBA" id="ARBA00022989"/>
    </source>
</evidence>
<feature type="transmembrane region" description="Helical" evidence="10">
    <location>
        <begin position="389"/>
        <end position="412"/>
    </location>
</feature>
<dbReference type="InterPro" id="IPR051327">
    <property type="entry name" value="MATE_MepA_subfamily"/>
</dbReference>
<dbReference type="OrthoDB" id="9811110at2"/>
<dbReference type="Proteomes" id="UP000050326">
    <property type="component" value="Unassembled WGS sequence"/>
</dbReference>
<keyword evidence="12" id="KW-1185">Reference proteome</keyword>
<dbReference type="GO" id="GO:0005886">
    <property type="term" value="C:plasma membrane"/>
    <property type="evidence" value="ECO:0007669"/>
    <property type="project" value="UniProtKB-SubCell"/>
</dbReference>
<dbReference type="GO" id="GO:0042910">
    <property type="term" value="F:xenobiotic transmembrane transporter activity"/>
    <property type="evidence" value="ECO:0007669"/>
    <property type="project" value="InterPro"/>
</dbReference>
<accession>A0A0P8Y7I6</accession>
<dbReference type="EMBL" id="LKET01000068">
    <property type="protein sequence ID" value="KPU42438.1"/>
    <property type="molecule type" value="Genomic_DNA"/>
</dbReference>
<evidence type="ECO:0000313" key="11">
    <source>
        <dbReference type="EMBL" id="KPU42438.1"/>
    </source>
</evidence>
<dbReference type="NCBIfam" id="TIGR00797">
    <property type="entry name" value="matE"/>
    <property type="match status" value="1"/>
</dbReference>
<evidence type="ECO:0000256" key="8">
    <source>
        <dbReference type="ARBA" id="ARBA00023136"/>
    </source>
</evidence>
<feature type="transmembrane region" description="Helical" evidence="10">
    <location>
        <begin position="94"/>
        <end position="118"/>
    </location>
</feature>